<gene>
    <name evidence="7" type="ORF">DQ226_05905</name>
</gene>
<dbReference type="Gene3D" id="3.30.560.10">
    <property type="entry name" value="Glucose Oxidase, domain 3"/>
    <property type="match status" value="1"/>
</dbReference>
<accession>A0A365PBJ0</accession>
<keyword evidence="3" id="KW-0285">Flavoprotein</keyword>
<dbReference type="PROSITE" id="PS00624">
    <property type="entry name" value="GMC_OXRED_2"/>
    <property type="match status" value="1"/>
</dbReference>
<dbReference type="Pfam" id="PF00732">
    <property type="entry name" value="GMC_oxred_N"/>
    <property type="match status" value="1"/>
</dbReference>
<proteinExistence type="inferred from homology"/>
<feature type="domain" description="Glucose-methanol-choline oxidoreductase N-terminal" evidence="6">
    <location>
        <begin position="276"/>
        <end position="290"/>
    </location>
</feature>
<dbReference type="PANTHER" id="PTHR11552">
    <property type="entry name" value="GLUCOSE-METHANOL-CHOLINE GMC OXIDOREDUCTASE"/>
    <property type="match status" value="1"/>
</dbReference>
<organism evidence="7 8">
    <name type="scientific">Dietzia maris</name>
    <dbReference type="NCBI Taxonomy" id="37915"/>
    <lineage>
        <taxon>Bacteria</taxon>
        <taxon>Bacillati</taxon>
        <taxon>Actinomycetota</taxon>
        <taxon>Actinomycetes</taxon>
        <taxon>Mycobacteriales</taxon>
        <taxon>Dietziaceae</taxon>
        <taxon>Dietzia</taxon>
    </lineage>
</organism>
<dbReference type="Pfam" id="PF05199">
    <property type="entry name" value="GMC_oxred_C"/>
    <property type="match status" value="1"/>
</dbReference>
<dbReference type="Gene3D" id="3.50.50.60">
    <property type="entry name" value="FAD/NAD(P)-binding domain"/>
    <property type="match status" value="1"/>
</dbReference>
<evidence type="ECO:0000256" key="3">
    <source>
        <dbReference type="ARBA" id="ARBA00022630"/>
    </source>
</evidence>
<keyword evidence="4 5" id="KW-0274">FAD</keyword>
<evidence type="ECO:0000313" key="8">
    <source>
        <dbReference type="Proteomes" id="UP000252187"/>
    </source>
</evidence>
<feature type="binding site" evidence="5">
    <location>
        <position position="230"/>
    </location>
    <ligand>
        <name>FAD</name>
        <dbReference type="ChEBI" id="CHEBI:57692"/>
    </ligand>
</feature>
<dbReference type="InterPro" id="IPR012132">
    <property type="entry name" value="GMC_OxRdtase"/>
</dbReference>
<dbReference type="SUPFAM" id="SSF51905">
    <property type="entry name" value="FAD/NAD(P)-binding domain"/>
    <property type="match status" value="1"/>
</dbReference>
<reference evidence="7 8" key="1">
    <citation type="submission" date="2018-06" db="EMBL/GenBank/DDBJ databases">
        <title>Whole genome sequencing of four bacterial strains from South Shetland trench revealing bio-synthetic gene clusters.</title>
        <authorList>
            <person name="Abdel-Mageed W.M."/>
            <person name="Lehri B."/>
            <person name="Jarmusch S.A."/>
            <person name="Miranda K."/>
            <person name="Goodfellow M."/>
            <person name="Jaspars M."/>
            <person name="Karlyshev A.V."/>
        </authorList>
    </citation>
    <scope>NUCLEOTIDE SEQUENCE [LARGE SCALE GENOMIC DNA]</scope>
    <source>
        <strain evidence="7 8">SST1</strain>
    </source>
</reference>
<evidence type="ECO:0000256" key="1">
    <source>
        <dbReference type="ARBA" id="ARBA00001974"/>
    </source>
</evidence>
<dbReference type="EMBL" id="QNTT01000011">
    <property type="protein sequence ID" value="RBA37877.1"/>
    <property type="molecule type" value="Genomic_DNA"/>
</dbReference>
<comment type="caution">
    <text evidence="7">The sequence shown here is derived from an EMBL/GenBank/DDBJ whole genome shotgun (WGS) entry which is preliminary data.</text>
</comment>
<dbReference type="InterPro" id="IPR007867">
    <property type="entry name" value="GMC_OxRtase_C"/>
</dbReference>
<dbReference type="PANTHER" id="PTHR11552:SF147">
    <property type="entry name" value="CHOLINE DEHYDROGENASE, MITOCHONDRIAL"/>
    <property type="match status" value="1"/>
</dbReference>
<evidence type="ECO:0000256" key="5">
    <source>
        <dbReference type="PIRSR" id="PIRSR000137-2"/>
    </source>
</evidence>
<evidence type="ECO:0000256" key="2">
    <source>
        <dbReference type="ARBA" id="ARBA00010790"/>
    </source>
</evidence>
<dbReference type="InterPro" id="IPR000172">
    <property type="entry name" value="GMC_OxRdtase_N"/>
</dbReference>
<dbReference type="GO" id="GO:0050660">
    <property type="term" value="F:flavin adenine dinucleotide binding"/>
    <property type="evidence" value="ECO:0007669"/>
    <property type="project" value="InterPro"/>
</dbReference>
<evidence type="ECO:0000256" key="4">
    <source>
        <dbReference type="ARBA" id="ARBA00022827"/>
    </source>
</evidence>
<comment type="cofactor">
    <cofactor evidence="1 5">
        <name>FAD</name>
        <dbReference type="ChEBI" id="CHEBI:57692"/>
    </cofactor>
</comment>
<dbReference type="GO" id="GO:0016614">
    <property type="term" value="F:oxidoreductase activity, acting on CH-OH group of donors"/>
    <property type="evidence" value="ECO:0007669"/>
    <property type="project" value="InterPro"/>
</dbReference>
<feature type="binding site" evidence="5">
    <location>
        <position position="90"/>
    </location>
    <ligand>
        <name>FAD</name>
        <dbReference type="ChEBI" id="CHEBI:57692"/>
    </ligand>
</feature>
<dbReference type="Proteomes" id="UP000252187">
    <property type="component" value="Unassembled WGS sequence"/>
</dbReference>
<comment type="similarity">
    <text evidence="2">Belongs to the GMC oxidoreductase family.</text>
</comment>
<dbReference type="InterPro" id="IPR036188">
    <property type="entry name" value="FAD/NAD-bd_sf"/>
</dbReference>
<name>A0A365PBJ0_9ACTN</name>
<evidence type="ECO:0000313" key="7">
    <source>
        <dbReference type="EMBL" id="RBA37877.1"/>
    </source>
</evidence>
<protein>
    <submittedName>
        <fullName evidence="7">Glucose-methanol-choline oxidoreductase</fullName>
    </submittedName>
</protein>
<dbReference type="SUPFAM" id="SSF54373">
    <property type="entry name" value="FAD-linked reductases, C-terminal domain"/>
    <property type="match status" value="1"/>
</dbReference>
<dbReference type="AlphaFoldDB" id="A0A365PBJ0"/>
<dbReference type="PIRSF" id="PIRSF000137">
    <property type="entry name" value="Alcohol_oxidase"/>
    <property type="match status" value="1"/>
</dbReference>
<sequence>MPVVTAPAPRYDTVVVGGGAAGCVLAARLTEDPDRRVLLIEAGPDHRDLREVLDAAHWDALIGGRLDYGYRSRPTDHVLGRSIAMPRGRVLGGSSSTNAMLWYRGNRADYDAWADAGATGWGYDDLLPYFRRSEARPGGDPAYRGLDGPMRVAPLAQVHPIAHALVDAAAERGLPVLDDANAESNEGAVHADYNAVTGEDGGFERWSTARAYLEPALDRPNLDVLVDSPVHAVLLAGTRATGVRHLLGRGTPGGTDGPGRPEPVETLADQVVLAAGALDTPRLLQLSGIGDPGRLAAAGIEVRHPLSGVGENFQDHPLILGMNFRARADLGPVVGNGGGTMVNWRSSHAEHGPDLHAVVAHGSRGDEALHAAHDLTGNRVFALVPGLYRSRSVGWVRVRSADPTAPADFHPNYLADPTDLAAMVEAVDAVQDLVATSAYADLAEGPITPAAGLDTAARTRFVRQNIGSFFHCSGTARIGTDELAVVDPGLRVRGLDGLWVADASVMPSIPTCNTQAPTVAIAERAADLIRGQNGAR</sequence>
<evidence type="ECO:0000259" key="6">
    <source>
        <dbReference type="PROSITE" id="PS00624"/>
    </source>
</evidence>